<feature type="domain" description="Ig-like" evidence="4">
    <location>
        <begin position="111"/>
        <end position="182"/>
    </location>
</feature>
<dbReference type="InterPro" id="IPR050488">
    <property type="entry name" value="Ig_Fc_receptor"/>
</dbReference>
<dbReference type="PROSITE" id="PS50835">
    <property type="entry name" value="IG_LIKE"/>
    <property type="match status" value="2"/>
</dbReference>
<feature type="compositionally biased region" description="Polar residues" evidence="3">
    <location>
        <begin position="259"/>
        <end position="270"/>
    </location>
</feature>
<dbReference type="AlphaFoldDB" id="A0A7K7NZD1"/>
<dbReference type="OrthoDB" id="6151406at2759"/>
<dbReference type="Gene3D" id="2.60.40.10">
    <property type="entry name" value="Immunoglobulins"/>
    <property type="match status" value="3"/>
</dbReference>
<gene>
    <name evidence="5" type="primary">Fcrl2</name>
    <name evidence="5" type="ORF">HALALB_R16865</name>
</gene>
<evidence type="ECO:0000256" key="2">
    <source>
        <dbReference type="ARBA" id="ARBA00023157"/>
    </source>
</evidence>
<dbReference type="PANTHER" id="PTHR11481">
    <property type="entry name" value="IMMUNOGLOBULIN FC RECEPTOR"/>
    <property type="match status" value="1"/>
</dbReference>
<feature type="region of interest" description="Disordered" evidence="3">
    <location>
        <begin position="256"/>
        <end position="279"/>
    </location>
</feature>
<dbReference type="SUPFAM" id="SSF48726">
    <property type="entry name" value="Immunoglobulin"/>
    <property type="match status" value="2"/>
</dbReference>
<accession>A0A7K7NZD1</accession>
<dbReference type="InterPro" id="IPR003599">
    <property type="entry name" value="Ig_sub"/>
</dbReference>
<dbReference type="GO" id="GO:0006955">
    <property type="term" value="P:immune response"/>
    <property type="evidence" value="ECO:0007669"/>
    <property type="project" value="TreeGrafter"/>
</dbReference>
<dbReference type="InterPro" id="IPR003598">
    <property type="entry name" value="Ig_sub2"/>
</dbReference>
<comment type="caution">
    <text evidence="5">The sequence shown here is derived from an EMBL/GenBank/DDBJ whole genome shotgun (WGS) entry which is preliminary data.</text>
</comment>
<dbReference type="SMART" id="SM00409">
    <property type="entry name" value="IG"/>
    <property type="match status" value="3"/>
</dbReference>
<dbReference type="GO" id="GO:0007166">
    <property type="term" value="P:cell surface receptor signaling pathway"/>
    <property type="evidence" value="ECO:0007669"/>
    <property type="project" value="TreeGrafter"/>
</dbReference>
<keyword evidence="2" id="KW-1015">Disulfide bond</keyword>
<evidence type="ECO:0000256" key="3">
    <source>
        <dbReference type="SAM" id="MobiDB-lite"/>
    </source>
</evidence>
<dbReference type="InterPro" id="IPR036179">
    <property type="entry name" value="Ig-like_dom_sf"/>
</dbReference>
<evidence type="ECO:0000313" key="5">
    <source>
        <dbReference type="EMBL" id="NWZ60664.1"/>
    </source>
</evidence>
<dbReference type="PANTHER" id="PTHR11481:SF60">
    <property type="entry name" value="IG-LIKE DOMAIN-CONTAINING PROTEIN"/>
    <property type="match status" value="1"/>
</dbReference>
<keyword evidence="6" id="KW-1185">Reference proteome</keyword>
<evidence type="ECO:0000256" key="1">
    <source>
        <dbReference type="ARBA" id="ARBA00022729"/>
    </source>
</evidence>
<dbReference type="InterPro" id="IPR007110">
    <property type="entry name" value="Ig-like_dom"/>
</dbReference>
<sequence length="310" mass="34521">LPSSPDLPPPPNITVTPEKTEYLIGDTVSIRCVAPWSKDRMQGFQFLGTSGWAVDVRTSRRSYTHRFNITGPKDGGLHACTYTVINRFRRPVRSQESSFIFLSVKDHPPRPTLALNSSTSITIEGQPLVFLCTAPAGDAERRFHFYKKKVEVTNWDNSNSSYTEAQLQVEKSSQNDTGNFTCDYDEKTEGRWIPSYRSQAVEVLVKEPALAPRLGVDPPSGVVSEDRPLRLTCVASRDDFRLRFGFYRNGVKIPPGQAGSRTRNAGNSSELHFPQSPRSFSGKFSCEVEEEVGGTWVPSPQSEAVDVTVK</sequence>
<evidence type="ECO:0000313" key="6">
    <source>
        <dbReference type="Proteomes" id="UP000585422"/>
    </source>
</evidence>
<protein>
    <submittedName>
        <fullName evidence="5">FCRL2 protein</fullName>
    </submittedName>
</protein>
<feature type="non-terminal residue" evidence="5">
    <location>
        <position position="310"/>
    </location>
</feature>
<dbReference type="GO" id="GO:0009897">
    <property type="term" value="C:external side of plasma membrane"/>
    <property type="evidence" value="ECO:0007669"/>
    <property type="project" value="TreeGrafter"/>
</dbReference>
<dbReference type="SMART" id="SM00408">
    <property type="entry name" value="IGc2"/>
    <property type="match status" value="2"/>
</dbReference>
<name>A0A7K7NZD1_HALAL</name>
<evidence type="ECO:0000259" key="4">
    <source>
        <dbReference type="PROSITE" id="PS50835"/>
    </source>
</evidence>
<feature type="non-terminal residue" evidence="5">
    <location>
        <position position="1"/>
    </location>
</feature>
<dbReference type="Proteomes" id="UP000585422">
    <property type="component" value="Unassembled WGS sequence"/>
</dbReference>
<proteinExistence type="predicted"/>
<dbReference type="GO" id="GO:0004888">
    <property type="term" value="F:transmembrane signaling receptor activity"/>
    <property type="evidence" value="ECO:0007669"/>
    <property type="project" value="TreeGrafter"/>
</dbReference>
<keyword evidence="1" id="KW-0732">Signal</keyword>
<feature type="domain" description="Ig-like" evidence="4">
    <location>
        <begin position="212"/>
        <end position="308"/>
    </location>
</feature>
<reference evidence="5 6" key="1">
    <citation type="submission" date="2019-09" db="EMBL/GenBank/DDBJ databases">
        <title>Bird 10,000 Genomes (B10K) Project - Family phase.</title>
        <authorList>
            <person name="Zhang G."/>
        </authorList>
    </citation>
    <scope>NUCLEOTIDE SEQUENCE [LARGE SCALE GENOMIC DNA]</scope>
    <source>
        <strain evidence="5">OUT-0040</strain>
        <tissue evidence="5">Blood</tissue>
    </source>
</reference>
<dbReference type="EMBL" id="VZSQ01000644">
    <property type="protein sequence ID" value="NWZ60664.1"/>
    <property type="molecule type" value="Genomic_DNA"/>
</dbReference>
<dbReference type="InterPro" id="IPR013783">
    <property type="entry name" value="Ig-like_fold"/>
</dbReference>
<organism evidence="5 6">
    <name type="scientific">Haliaeetus albicilla</name>
    <name type="common">White-tailed sea-eagle</name>
    <name type="synonym">Falco albicilla</name>
    <dbReference type="NCBI Taxonomy" id="8969"/>
    <lineage>
        <taxon>Eukaryota</taxon>
        <taxon>Metazoa</taxon>
        <taxon>Chordata</taxon>
        <taxon>Craniata</taxon>
        <taxon>Vertebrata</taxon>
        <taxon>Euteleostomi</taxon>
        <taxon>Archelosauria</taxon>
        <taxon>Archosauria</taxon>
        <taxon>Dinosauria</taxon>
        <taxon>Saurischia</taxon>
        <taxon>Theropoda</taxon>
        <taxon>Coelurosauria</taxon>
        <taxon>Aves</taxon>
        <taxon>Neognathae</taxon>
        <taxon>Neoaves</taxon>
        <taxon>Telluraves</taxon>
        <taxon>Accipitrimorphae</taxon>
        <taxon>Accipitriformes</taxon>
        <taxon>Accipitridae</taxon>
        <taxon>Accipitrinae</taxon>
        <taxon>Haliaeetus</taxon>
    </lineage>
</organism>